<comment type="caution">
    <text evidence="1">The sequence shown here is derived from an EMBL/GenBank/DDBJ whole genome shotgun (WGS) entry which is preliminary data.</text>
</comment>
<dbReference type="RefSeq" id="WP_212689659.1">
    <property type="nucleotide sequence ID" value="NZ_JAGSPN010000236.1"/>
</dbReference>
<feature type="non-terminal residue" evidence="1">
    <location>
        <position position="129"/>
    </location>
</feature>
<dbReference type="AlphaFoldDB" id="A0A941DTG2"/>
<organism evidence="1 2">
    <name type="scientific">Undibacterium luofuense</name>
    <dbReference type="NCBI Taxonomy" id="2828733"/>
    <lineage>
        <taxon>Bacteria</taxon>
        <taxon>Pseudomonadati</taxon>
        <taxon>Pseudomonadota</taxon>
        <taxon>Betaproteobacteria</taxon>
        <taxon>Burkholderiales</taxon>
        <taxon>Oxalobacteraceae</taxon>
        <taxon>Undibacterium</taxon>
    </lineage>
</organism>
<accession>A0A941DTG2</accession>
<keyword evidence="2" id="KW-1185">Reference proteome</keyword>
<dbReference type="SUPFAM" id="SSF53850">
    <property type="entry name" value="Periplasmic binding protein-like II"/>
    <property type="match status" value="1"/>
</dbReference>
<evidence type="ECO:0000313" key="1">
    <source>
        <dbReference type="EMBL" id="MBR7784461.1"/>
    </source>
</evidence>
<proteinExistence type="predicted"/>
<name>A0A941DTG2_9BURK</name>
<protein>
    <submittedName>
        <fullName evidence="1">Transporter substrate-binding domain-containing protein</fullName>
    </submittedName>
</protein>
<sequence>INFYPFNRIFSNLKKGEGLVFDISKTAERESYLYFSKPVYANYVWLVMRSDARFNFNDLQDLKGKTIGVVAGATYGDEFEQAKISRLFKIENDPPILLKRCEKLYLRSMDAMFHSSGTAKAKEVERLLN</sequence>
<dbReference type="Gene3D" id="3.40.190.10">
    <property type="entry name" value="Periplasmic binding protein-like II"/>
    <property type="match status" value="2"/>
</dbReference>
<gene>
    <name evidence="1" type="ORF">KDM89_20205</name>
</gene>
<dbReference type="Proteomes" id="UP000680067">
    <property type="component" value="Unassembled WGS sequence"/>
</dbReference>
<dbReference type="EMBL" id="JAGSPN010000236">
    <property type="protein sequence ID" value="MBR7784461.1"/>
    <property type="molecule type" value="Genomic_DNA"/>
</dbReference>
<feature type="non-terminal residue" evidence="1">
    <location>
        <position position="1"/>
    </location>
</feature>
<reference evidence="1" key="1">
    <citation type="submission" date="2021-04" db="EMBL/GenBank/DDBJ databases">
        <title>novel species isolated from subtropical streams in China.</title>
        <authorList>
            <person name="Lu H."/>
        </authorList>
    </citation>
    <scope>NUCLEOTIDE SEQUENCE</scope>
    <source>
        <strain evidence="1">LFS511W</strain>
    </source>
</reference>
<evidence type="ECO:0000313" key="2">
    <source>
        <dbReference type="Proteomes" id="UP000680067"/>
    </source>
</evidence>